<evidence type="ECO:0000256" key="1">
    <source>
        <dbReference type="SAM" id="MobiDB-lite"/>
    </source>
</evidence>
<accession>A0A9W7BN94</accession>
<gene>
    <name evidence="2" type="ORF">TrST_g7335</name>
</gene>
<evidence type="ECO:0000313" key="2">
    <source>
        <dbReference type="EMBL" id="GMH90294.1"/>
    </source>
</evidence>
<evidence type="ECO:0000313" key="3">
    <source>
        <dbReference type="Proteomes" id="UP001165085"/>
    </source>
</evidence>
<name>A0A9W7BN94_9STRA</name>
<dbReference type="EMBL" id="BRXY01000369">
    <property type="protein sequence ID" value="GMH90294.1"/>
    <property type="molecule type" value="Genomic_DNA"/>
</dbReference>
<keyword evidence="3" id="KW-1185">Reference proteome</keyword>
<proteinExistence type="predicted"/>
<dbReference type="AlphaFoldDB" id="A0A9W7BN94"/>
<dbReference type="Proteomes" id="UP001165085">
    <property type="component" value="Unassembled WGS sequence"/>
</dbReference>
<sequence length="81" mass="8969">MPTRASTLALVSYAMYELRFLSLGSGTKLAVLIPRASPWGAYSAVPSSDVTRPVMGVDSARQKKMMPTTKMKSRRPMMFRV</sequence>
<reference evidence="3" key="1">
    <citation type="journal article" date="2023" name="Commun. Biol.">
        <title>Genome analysis of Parmales, the sister group of diatoms, reveals the evolutionary specialization of diatoms from phago-mixotrophs to photoautotrophs.</title>
        <authorList>
            <person name="Ban H."/>
            <person name="Sato S."/>
            <person name="Yoshikawa S."/>
            <person name="Yamada K."/>
            <person name="Nakamura Y."/>
            <person name="Ichinomiya M."/>
            <person name="Sato N."/>
            <person name="Blanc-Mathieu R."/>
            <person name="Endo H."/>
            <person name="Kuwata A."/>
            <person name="Ogata H."/>
        </authorList>
    </citation>
    <scope>NUCLEOTIDE SEQUENCE [LARGE SCALE GENOMIC DNA]</scope>
    <source>
        <strain evidence="3">NIES 3701</strain>
    </source>
</reference>
<feature type="region of interest" description="Disordered" evidence="1">
    <location>
        <begin position="59"/>
        <end position="81"/>
    </location>
</feature>
<comment type="caution">
    <text evidence="2">The sequence shown here is derived from an EMBL/GenBank/DDBJ whole genome shotgun (WGS) entry which is preliminary data.</text>
</comment>
<feature type="compositionally biased region" description="Basic residues" evidence="1">
    <location>
        <begin position="71"/>
        <end position="81"/>
    </location>
</feature>
<organism evidence="2 3">
    <name type="scientific">Triparma strigata</name>
    <dbReference type="NCBI Taxonomy" id="1606541"/>
    <lineage>
        <taxon>Eukaryota</taxon>
        <taxon>Sar</taxon>
        <taxon>Stramenopiles</taxon>
        <taxon>Ochrophyta</taxon>
        <taxon>Bolidophyceae</taxon>
        <taxon>Parmales</taxon>
        <taxon>Triparmaceae</taxon>
        <taxon>Triparma</taxon>
    </lineage>
</organism>
<protein>
    <submittedName>
        <fullName evidence="2">Uncharacterized protein</fullName>
    </submittedName>
</protein>